<dbReference type="RefSeq" id="WP_161819765.1">
    <property type="nucleotide sequence ID" value="NZ_JAACJS010000015.1"/>
</dbReference>
<name>A0ABW9ZZ09_9BACT</name>
<evidence type="ECO:0000313" key="2">
    <source>
        <dbReference type="EMBL" id="NCI51484.1"/>
    </source>
</evidence>
<feature type="domain" description="Xylose isomerase-like TIM barrel" evidence="1">
    <location>
        <begin position="140"/>
        <end position="279"/>
    </location>
</feature>
<comment type="caution">
    <text evidence="2">The sequence shown here is derived from an EMBL/GenBank/DDBJ whole genome shotgun (WGS) entry which is preliminary data.</text>
</comment>
<gene>
    <name evidence="2" type="ORF">GWC95_16260</name>
</gene>
<organism evidence="2 3">
    <name type="scientific">Sediminibacterium roseum</name>
    <dbReference type="NCBI Taxonomy" id="1978412"/>
    <lineage>
        <taxon>Bacteria</taxon>
        <taxon>Pseudomonadati</taxon>
        <taxon>Bacteroidota</taxon>
        <taxon>Chitinophagia</taxon>
        <taxon>Chitinophagales</taxon>
        <taxon>Chitinophagaceae</taxon>
        <taxon>Sediminibacterium</taxon>
    </lineage>
</organism>
<dbReference type="InterPro" id="IPR006311">
    <property type="entry name" value="TAT_signal"/>
</dbReference>
<protein>
    <submittedName>
        <fullName evidence="2">Sugar phosphate isomerase/epimerase</fullName>
    </submittedName>
</protein>
<evidence type="ECO:0000259" key="1">
    <source>
        <dbReference type="Pfam" id="PF01261"/>
    </source>
</evidence>
<dbReference type="InterPro" id="IPR050312">
    <property type="entry name" value="IolE/XylAMocC-like"/>
</dbReference>
<dbReference type="PANTHER" id="PTHR12110:SF41">
    <property type="entry name" value="INOSOSE DEHYDRATASE"/>
    <property type="match status" value="1"/>
</dbReference>
<keyword evidence="2" id="KW-0413">Isomerase</keyword>
<dbReference type="InterPro" id="IPR036237">
    <property type="entry name" value="Xyl_isomerase-like_sf"/>
</dbReference>
<keyword evidence="3" id="KW-1185">Reference proteome</keyword>
<dbReference type="Pfam" id="PF01261">
    <property type="entry name" value="AP_endonuc_2"/>
    <property type="match status" value="1"/>
</dbReference>
<dbReference type="Gene3D" id="3.20.20.150">
    <property type="entry name" value="Divalent-metal-dependent TIM barrel enzymes"/>
    <property type="match status" value="1"/>
</dbReference>
<proteinExistence type="predicted"/>
<dbReference type="PROSITE" id="PS51318">
    <property type="entry name" value="TAT"/>
    <property type="match status" value="1"/>
</dbReference>
<evidence type="ECO:0000313" key="3">
    <source>
        <dbReference type="Proteomes" id="UP000753802"/>
    </source>
</evidence>
<dbReference type="SUPFAM" id="SSF51658">
    <property type="entry name" value="Xylose isomerase-like"/>
    <property type="match status" value="1"/>
</dbReference>
<dbReference type="InterPro" id="IPR013022">
    <property type="entry name" value="Xyl_isomerase-like_TIM-brl"/>
</dbReference>
<dbReference type="GO" id="GO:0016853">
    <property type="term" value="F:isomerase activity"/>
    <property type="evidence" value="ECO:0007669"/>
    <property type="project" value="UniProtKB-KW"/>
</dbReference>
<dbReference type="EMBL" id="JAACJS010000015">
    <property type="protein sequence ID" value="NCI51484.1"/>
    <property type="molecule type" value="Genomic_DNA"/>
</dbReference>
<sequence>MSSRRSFLQNTALGIAGSVTLPLLGKAAGLPSIDDNLNSAQDAEPLPVGVAGYTFAKFDLDKSIAMMKRLGVSNLSLKEIHLPLNASQEAVNTAMAKLREGGINVYTVGVIYMKTKEAVDQAFAYAKKCGVNMIIGAPSYDVLDHAEEKVKEYDIRLAIHNHGPEDALYPGPKDVYDRIKDRDARIGLCIDIGHATRAGVAVDKAVKEYKKRLFDLHIKDVSVAAKEGKAIEIGRGAINFPALVKALKKTGYKGVCSIEFEKDMTDPMPGIAESIGYFKGVMKAAL</sequence>
<reference evidence="2 3" key="1">
    <citation type="submission" date="2020-01" db="EMBL/GenBank/DDBJ databases">
        <title>Genome analysis.</title>
        <authorList>
            <person name="Wu S."/>
            <person name="Wang G."/>
        </authorList>
    </citation>
    <scope>NUCLEOTIDE SEQUENCE [LARGE SCALE GENOMIC DNA]</scope>
    <source>
        <strain evidence="2 3">SYL130</strain>
    </source>
</reference>
<accession>A0ABW9ZZ09</accession>
<dbReference type="PANTHER" id="PTHR12110">
    <property type="entry name" value="HYDROXYPYRUVATE ISOMERASE"/>
    <property type="match status" value="1"/>
</dbReference>
<dbReference type="Proteomes" id="UP000753802">
    <property type="component" value="Unassembled WGS sequence"/>
</dbReference>